<keyword evidence="1" id="KW-0472">Membrane</keyword>
<protein>
    <submittedName>
        <fullName evidence="2">Uncharacterized protein</fullName>
    </submittedName>
</protein>
<dbReference type="AlphaFoldDB" id="A0A0F8Z6S2"/>
<keyword evidence="1" id="KW-1133">Transmembrane helix</keyword>
<gene>
    <name evidence="2" type="ORF">LCGC14_2733050</name>
</gene>
<evidence type="ECO:0000256" key="1">
    <source>
        <dbReference type="SAM" id="Phobius"/>
    </source>
</evidence>
<keyword evidence="1" id="KW-0812">Transmembrane</keyword>
<dbReference type="EMBL" id="LAZR01049525">
    <property type="protein sequence ID" value="KKK89443.1"/>
    <property type="molecule type" value="Genomic_DNA"/>
</dbReference>
<evidence type="ECO:0000313" key="2">
    <source>
        <dbReference type="EMBL" id="KKK89443.1"/>
    </source>
</evidence>
<reference evidence="2" key="1">
    <citation type="journal article" date="2015" name="Nature">
        <title>Complex archaea that bridge the gap between prokaryotes and eukaryotes.</title>
        <authorList>
            <person name="Spang A."/>
            <person name="Saw J.H."/>
            <person name="Jorgensen S.L."/>
            <person name="Zaremba-Niedzwiedzka K."/>
            <person name="Martijn J."/>
            <person name="Lind A.E."/>
            <person name="van Eijk R."/>
            <person name="Schleper C."/>
            <person name="Guy L."/>
            <person name="Ettema T.J."/>
        </authorList>
    </citation>
    <scope>NUCLEOTIDE SEQUENCE</scope>
</reference>
<comment type="caution">
    <text evidence="2">The sequence shown here is derived from an EMBL/GenBank/DDBJ whole genome shotgun (WGS) entry which is preliminary data.</text>
</comment>
<accession>A0A0F8Z6S2</accession>
<organism evidence="2">
    <name type="scientific">marine sediment metagenome</name>
    <dbReference type="NCBI Taxonomy" id="412755"/>
    <lineage>
        <taxon>unclassified sequences</taxon>
        <taxon>metagenomes</taxon>
        <taxon>ecological metagenomes</taxon>
    </lineage>
</organism>
<proteinExistence type="predicted"/>
<name>A0A0F8Z6S2_9ZZZZ</name>
<sequence length="65" mass="7629">MIENSITPFALLLFGVVCVYAGIWIGRSIEAYRWRYYANEQVRMNSDGNLYMNSDGNLYEVREVR</sequence>
<feature type="transmembrane region" description="Helical" evidence="1">
    <location>
        <begin position="6"/>
        <end position="26"/>
    </location>
</feature>